<feature type="domain" description="Phosphodiester glycosidase" evidence="3">
    <location>
        <begin position="200"/>
        <end position="381"/>
    </location>
</feature>
<proteinExistence type="predicted"/>
<feature type="compositionally biased region" description="Pro residues" evidence="1">
    <location>
        <begin position="955"/>
        <end position="965"/>
    </location>
</feature>
<dbReference type="AlphaFoldDB" id="A0A9X3NAV7"/>
<dbReference type="Proteomes" id="UP001147653">
    <property type="component" value="Unassembled WGS sequence"/>
</dbReference>
<comment type="caution">
    <text evidence="4">The sequence shown here is derived from an EMBL/GenBank/DDBJ whole genome shotgun (WGS) entry which is preliminary data.</text>
</comment>
<dbReference type="EMBL" id="JAPDDP010000023">
    <property type="protein sequence ID" value="MDA0181545.1"/>
    <property type="molecule type" value="Genomic_DNA"/>
</dbReference>
<feature type="region of interest" description="Disordered" evidence="1">
    <location>
        <begin position="945"/>
        <end position="965"/>
    </location>
</feature>
<evidence type="ECO:0000313" key="4">
    <source>
        <dbReference type="EMBL" id="MDA0181545.1"/>
    </source>
</evidence>
<gene>
    <name evidence="4" type="ORF">OJ997_14665</name>
</gene>
<dbReference type="PANTHER" id="PTHR40446">
    <property type="entry name" value="N-ACETYLGLUCOSAMINE-1-PHOSPHODIESTER ALPHA-N-ACETYLGLUCOSAMINIDASE"/>
    <property type="match status" value="1"/>
</dbReference>
<evidence type="ECO:0000256" key="1">
    <source>
        <dbReference type="SAM" id="MobiDB-lite"/>
    </source>
</evidence>
<evidence type="ECO:0000259" key="3">
    <source>
        <dbReference type="Pfam" id="PF09992"/>
    </source>
</evidence>
<name>A0A9X3NAV7_9ACTN</name>
<keyword evidence="5" id="KW-1185">Reference proteome</keyword>
<protein>
    <submittedName>
        <fullName evidence="4">Phosphodiester glycosidase family protein</fullName>
    </submittedName>
</protein>
<evidence type="ECO:0000256" key="2">
    <source>
        <dbReference type="SAM" id="SignalP"/>
    </source>
</evidence>
<reference evidence="4" key="1">
    <citation type="submission" date="2022-10" db="EMBL/GenBank/DDBJ databases">
        <title>The WGS of Solirubrobacter phytolaccae KCTC 29190.</title>
        <authorList>
            <person name="Jiang Z."/>
        </authorList>
    </citation>
    <scope>NUCLEOTIDE SEQUENCE</scope>
    <source>
        <strain evidence="4">KCTC 29190</strain>
    </source>
</reference>
<dbReference type="Pfam" id="PF09992">
    <property type="entry name" value="NAGPA"/>
    <property type="match status" value="1"/>
</dbReference>
<feature type="chain" id="PRO_5040721745" evidence="2">
    <location>
        <begin position="27"/>
        <end position="1093"/>
    </location>
</feature>
<feature type="signal peptide" evidence="2">
    <location>
        <begin position="1"/>
        <end position="26"/>
    </location>
</feature>
<dbReference type="GO" id="GO:0016798">
    <property type="term" value="F:hydrolase activity, acting on glycosyl bonds"/>
    <property type="evidence" value="ECO:0007669"/>
    <property type="project" value="UniProtKB-KW"/>
</dbReference>
<keyword evidence="4" id="KW-0326">Glycosidase</keyword>
<accession>A0A9X3NAV7</accession>
<dbReference type="PANTHER" id="PTHR40446:SF2">
    <property type="entry name" value="N-ACETYLGLUCOSAMINE-1-PHOSPHODIESTER ALPHA-N-ACETYLGLUCOSAMINIDASE"/>
    <property type="match status" value="1"/>
</dbReference>
<evidence type="ECO:0000313" key="5">
    <source>
        <dbReference type="Proteomes" id="UP001147653"/>
    </source>
</evidence>
<sequence>MRRALLTAAAVVAAVAVGPAVPSARAQVLPALDTSEQVGPDITLRHLQYPAAGGWVDAYVLRADLARPDVKLDLLHPPVIAQGQVLSEQAKSAGAMAGVNADFFDINNSYASQGFEVKDGALRKTSTPAAAGSLASVITTAGKALQTQLAFAGSITANGGTLASLAGVNTYATTADGIVQFTPQWGTYSRARPTSGASSTAEVLVRAGKVVSVSTTTPGAGAIPADGFYLVGRGAGATSLASLQVGDAVSVTAGVTTAGGESVRLAVSGGAAILRDGIVQTVPSDAFGDPLNPNPRTAIGFDRDATHVYLAVVDGRRSGFPGISQSQLGALLAASGAWNAQNLDGGGSSELLARAAGQATPAIRNVPSDGRERTDANGIGLIVTPGDGTARTLLLDPDGDAARSGGTVARVFPGARLRLRLATAVDAGWAPAPLPASVSWSTTRGTIDADGRLTAPATPGGLTVTATGATATGTSSVRVLGPLATITPAQAAVAFAGTTARATNIPLTGRDAQGFSGPLDAADTTLSFDAAVISATAASDGSVRIAPRAVGATLLRIRSGNVASELTVTVGAASPPALELPPTPDPLVASQGDGAQPWTFAALANPGIATADDAGADATVAALTRARAGGADFVLVGGGVTSAGEDGQTTAAAEALTRGGCVLVTGSTLPAAPAGKVPCVVTPGGADGGSFTTTFGPARRTFDHHGTRFVLLDSASGTLLDAGATQVTALATALDDAAANPAVDGVVVASYRPVTDALGDAARALTDPREGVLLEQALAGFAERSGKPVALLTAGSRLAEVRRVEGVAELSLPPLTAPRGNAARGGFTGWTRLTAGPRGLVADVHALADTIELSVPATLATGASTAVAATLTQATRRVPARFPLSPRWSGSGLVIGADVEAARALGAVAILDPATRTLTGLKAGTVTVAVDADGAHAEQAVQVTAAPVEQEPDPEPTPAPPGTEAPVVVPAPPGPPLQPMPIRMPSNVIRVLSAAGSSTALTFKVSVPGAGRLVVSAKATPKGRKAVTVGSHTTTARSAGTVKVTLKLSARTRAAIAKGRSHKATVKATLRFTPTGGSARTVTRSFGVTVRGH</sequence>
<dbReference type="RefSeq" id="WP_270025865.1">
    <property type="nucleotide sequence ID" value="NZ_JAPDDP010000023.1"/>
</dbReference>
<organism evidence="4 5">
    <name type="scientific">Solirubrobacter phytolaccae</name>
    <dbReference type="NCBI Taxonomy" id="1404360"/>
    <lineage>
        <taxon>Bacteria</taxon>
        <taxon>Bacillati</taxon>
        <taxon>Actinomycetota</taxon>
        <taxon>Thermoleophilia</taxon>
        <taxon>Solirubrobacterales</taxon>
        <taxon>Solirubrobacteraceae</taxon>
        <taxon>Solirubrobacter</taxon>
    </lineage>
</organism>
<keyword evidence="2" id="KW-0732">Signal</keyword>
<dbReference type="InterPro" id="IPR018711">
    <property type="entry name" value="NAGPA"/>
</dbReference>
<keyword evidence="4" id="KW-0378">Hydrolase</keyword>